<gene>
    <name evidence="2" type="ORF">IG193_07310</name>
</gene>
<protein>
    <submittedName>
        <fullName evidence="2">Uncharacterized protein</fullName>
    </submittedName>
</protein>
<dbReference type="Proteomes" id="UP000594121">
    <property type="component" value="Chromosome"/>
</dbReference>
<dbReference type="KEGG" id="thel:IG193_07310"/>
<reference evidence="2 3" key="1">
    <citation type="submission" date="2020-10" db="EMBL/GenBank/DDBJ databases">
        <title>Thermofilum lucidum 3507LT sp. nov. a novel member of Thermofilaceae family isolated from Chile hot spring, and proposal of description order Thermofilales.</title>
        <authorList>
            <person name="Zayulina K.S."/>
            <person name="Elcheninov A.G."/>
            <person name="Toshchakov S.V."/>
            <person name="Kublanov I.V."/>
        </authorList>
    </citation>
    <scope>NUCLEOTIDE SEQUENCE [LARGE SCALE GENOMIC DNA]</scope>
    <source>
        <strain evidence="2 3">3507LT</strain>
    </source>
</reference>
<evidence type="ECO:0000313" key="2">
    <source>
        <dbReference type="EMBL" id="QOJ78556.1"/>
    </source>
</evidence>
<name>A0A7L9FI08_9CREN</name>
<proteinExistence type="predicted"/>
<dbReference type="AlphaFoldDB" id="A0A7L9FI08"/>
<dbReference type="EMBL" id="CP062310">
    <property type="protein sequence ID" value="QOJ78556.1"/>
    <property type="molecule type" value="Genomic_DNA"/>
</dbReference>
<evidence type="ECO:0000256" key="1">
    <source>
        <dbReference type="SAM" id="MobiDB-lite"/>
    </source>
</evidence>
<dbReference type="RefSeq" id="WP_192818528.1">
    <property type="nucleotide sequence ID" value="NZ_CP062310.1"/>
</dbReference>
<sequence length="53" mass="5834">MNRSASRALSIGTYVLSSPHRSYRNDLLRGTRRKEKSSSAASTKLATTYTTSP</sequence>
<evidence type="ECO:0000313" key="3">
    <source>
        <dbReference type="Proteomes" id="UP000594121"/>
    </source>
</evidence>
<keyword evidence="3" id="KW-1185">Reference proteome</keyword>
<accession>A0A7L9FI08</accession>
<dbReference type="InParanoid" id="A0A7L9FI08"/>
<dbReference type="GeneID" id="59149692"/>
<organism evidence="2 3">
    <name type="scientific">Infirmifilum lucidum</name>
    <dbReference type="NCBI Taxonomy" id="2776706"/>
    <lineage>
        <taxon>Archaea</taxon>
        <taxon>Thermoproteota</taxon>
        <taxon>Thermoprotei</taxon>
        <taxon>Thermofilales</taxon>
        <taxon>Thermofilaceae</taxon>
        <taxon>Infirmifilum</taxon>
    </lineage>
</organism>
<feature type="compositionally biased region" description="Low complexity" evidence="1">
    <location>
        <begin position="38"/>
        <end position="53"/>
    </location>
</feature>
<feature type="region of interest" description="Disordered" evidence="1">
    <location>
        <begin position="25"/>
        <end position="53"/>
    </location>
</feature>